<reference evidence="2 3" key="1">
    <citation type="submission" date="2020-04" db="EMBL/GenBank/DDBJ databases">
        <title>MicrobeNet Type strains.</title>
        <authorList>
            <person name="Nicholson A.C."/>
        </authorList>
    </citation>
    <scope>NUCLEOTIDE SEQUENCE [LARGE SCALE GENOMIC DNA]</scope>
    <source>
        <strain evidence="2 3">ATCC BAA-277</strain>
    </source>
</reference>
<keyword evidence="3" id="KW-1185">Reference proteome</keyword>
<dbReference type="Proteomes" id="UP000579250">
    <property type="component" value="Unassembled WGS sequence"/>
</dbReference>
<proteinExistence type="predicted"/>
<feature type="transmembrane region" description="Helical" evidence="1">
    <location>
        <begin position="69"/>
        <end position="87"/>
    </location>
</feature>
<dbReference type="AlphaFoldDB" id="A0A846YXA0"/>
<dbReference type="Pfam" id="PF03334">
    <property type="entry name" value="PhaG_MnhG_YufB"/>
    <property type="match status" value="1"/>
</dbReference>
<dbReference type="GO" id="GO:0098662">
    <property type="term" value="P:inorganic cation transmembrane transport"/>
    <property type="evidence" value="ECO:0007669"/>
    <property type="project" value="InterPro"/>
</dbReference>
<comment type="caution">
    <text evidence="2">The sequence shown here is derived from an EMBL/GenBank/DDBJ whole genome shotgun (WGS) entry which is preliminary data.</text>
</comment>
<organism evidence="2 3">
    <name type="scientific">Actinomadura latina</name>
    <dbReference type="NCBI Taxonomy" id="163603"/>
    <lineage>
        <taxon>Bacteria</taxon>
        <taxon>Bacillati</taxon>
        <taxon>Actinomycetota</taxon>
        <taxon>Actinomycetes</taxon>
        <taxon>Streptosporangiales</taxon>
        <taxon>Thermomonosporaceae</taxon>
        <taxon>Actinomadura</taxon>
    </lineage>
</organism>
<dbReference type="EMBL" id="JAAXPI010000004">
    <property type="protein sequence ID" value="NKZ03118.1"/>
    <property type="molecule type" value="Genomic_DNA"/>
</dbReference>
<accession>A0A846YXA0</accession>
<name>A0A846YXA0_9ACTN</name>
<gene>
    <name evidence="2" type="ORF">HGB48_05050</name>
</gene>
<keyword evidence="1" id="KW-1133">Transmembrane helix</keyword>
<keyword evidence="1" id="KW-0812">Transmembrane</keyword>
<dbReference type="GO" id="GO:0015297">
    <property type="term" value="F:antiporter activity"/>
    <property type="evidence" value="ECO:0007669"/>
    <property type="project" value="InterPro"/>
</dbReference>
<evidence type="ECO:0000256" key="1">
    <source>
        <dbReference type="SAM" id="Phobius"/>
    </source>
</evidence>
<dbReference type="InterPro" id="IPR005133">
    <property type="entry name" value="PhaG_MnhG_YufB"/>
</dbReference>
<keyword evidence="1" id="KW-0472">Membrane</keyword>
<dbReference type="RefSeq" id="WP_067628355.1">
    <property type="nucleotide sequence ID" value="NZ_JAAXPI010000004.1"/>
</dbReference>
<feature type="transmembrane region" description="Helical" evidence="1">
    <location>
        <begin position="40"/>
        <end position="63"/>
    </location>
</feature>
<feature type="transmembrane region" description="Helical" evidence="1">
    <location>
        <begin position="6"/>
        <end position="28"/>
    </location>
</feature>
<evidence type="ECO:0000313" key="3">
    <source>
        <dbReference type="Proteomes" id="UP000579250"/>
    </source>
</evidence>
<protein>
    <submittedName>
        <fullName evidence="2">Monovalent cation/H(+) antiporter subunit G</fullName>
    </submittedName>
</protein>
<sequence>MSAAELAAQALLWTGVAAQLVSCAGVWWMRDVFDRLHYTAASTAVGPVLIGTSVVVTGGAGGVSGTVEVVTACAVLLLLSPVVTHAVGRAARRMLYGDIGPGPGEAAES</sequence>
<evidence type="ECO:0000313" key="2">
    <source>
        <dbReference type="EMBL" id="NKZ03118.1"/>
    </source>
</evidence>